<reference evidence="1 2" key="1">
    <citation type="submission" date="2023-04" db="EMBL/GenBank/DDBJ databases">
        <title>A novel bacteria isolated from coastal sediment.</title>
        <authorList>
            <person name="Liu X.-J."/>
            <person name="Du Z.-J."/>
        </authorList>
    </citation>
    <scope>NUCLEOTIDE SEQUENCE [LARGE SCALE GENOMIC DNA]</scope>
    <source>
        <strain evidence="1 2">SDUM461003</strain>
    </source>
</reference>
<organism evidence="1 2">
    <name type="scientific">Thalassobacterium maritimum</name>
    <dbReference type="NCBI Taxonomy" id="3041265"/>
    <lineage>
        <taxon>Bacteria</taxon>
        <taxon>Pseudomonadati</taxon>
        <taxon>Verrucomicrobiota</taxon>
        <taxon>Opitutia</taxon>
        <taxon>Puniceicoccales</taxon>
        <taxon>Coraliomargaritaceae</taxon>
        <taxon>Thalassobacterium</taxon>
    </lineage>
</organism>
<evidence type="ECO:0000313" key="1">
    <source>
        <dbReference type="EMBL" id="MDQ8208169.1"/>
    </source>
</evidence>
<keyword evidence="2" id="KW-1185">Reference proteome</keyword>
<dbReference type="RefSeq" id="WP_308950644.1">
    <property type="nucleotide sequence ID" value="NZ_JARXHW010000026.1"/>
</dbReference>
<dbReference type="Pfam" id="PF13730">
    <property type="entry name" value="HTH_36"/>
    <property type="match status" value="1"/>
</dbReference>
<name>A0ABU1AVI6_9BACT</name>
<comment type="caution">
    <text evidence="1">The sequence shown here is derived from an EMBL/GenBank/DDBJ whole genome shotgun (WGS) entry which is preliminary data.</text>
</comment>
<proteinExistence type="predicted"/>
<dbReference type="InterPro" id="IPR036388">
    <property type="entry name" value="WH-like_DNA-bd_sf"/>
</dbReference>
<evidence type="ECO:0000313" key="2">
    <source>
        <dbReference type="Proteomes" id="UP001225316"/>
    </source>
</evidence>
<gene>
    <name evidence="1" type="ORF">QEH52_11660</name>
</gene>
<dbReference type="Proteomes" id="UP001225316">
    <property type="component" value="Unassembled WGS sequence"/>
</dbReference>
<dbReference type="InterPro" id="IPR036390">
    <property type="entry name" value="WH_DNA-bd_sf"/>
</dbReference>
<dbReference type="EMBL" id="JARXHW010000026">
    <property type="protein sequence ID" value="MDQ8208169.1"/>
    <property type="molecule type" value="Genomic_DNA"/>
</dbReference>
<protein>
    <submittedName>
        <fullName evidence="1">Helix-turn-helix domain-containing protein</fullName>
    </submittedName>
</protein>
<dbReference type="Gene3D" id="1.10.10.10">
    <property type="entry name" value="Winged helix-like DNA-binding domain superfamily/Winged helix DNA-binding domain"/>
    <property type="match status" value="1"/>
</dbReference>
<sequence length="165" mass="18631">MRLKENKSRSCGPTAPICGNFTKAPISLIEDTRLRDKDVRVWCYIANYAAIWKDFAANRIAEAIGCKSTSVENAIKRLIDTGWLAREKRPHSSKYDYQILLHESVMTDRNAPRERAAKKRLAELARACGMSLEMAKETAAKYGIESLEKAAKARQEYLAAESDDF</sequence>
<dbReference type="SUPFAM" id="SSF46785">
    <property type="entry name" value="Winged helix' DNA-binding domain"/>
    <property type="match status" value="1"/>
</dbReference>
<accession>A0ABU1AVI6</accession>